<accession>A0A451CZM9</accession>
<feature type="disulfide bond" description="Redox-active" evidence="6">
    <location>
        <begin position="49"/>
        <end position="52"/>
    </location>
</feature>
<dbReference type="PROSITE" id="PS00194">
    <property type="entry name" value="THIOREDOXIN_1"/>
    <property type="match status" value="1"/>
</dbReference>
<dbReference type="GO" id="GO:0016491">
    <property type="term" value="F:oxidoreductase activity"/>
    <property type="evidence" value="ECO:0007669"/>
    <property type="project" value="InterPro"/>
</dbReference>
<keyword evidence="2" id="KW-0732">Signal</keyword>
<dbReference type="OrthoDB" id="9784896at2"/>
<reference evidence="8 9" key="1">
    <citation type="submission" date="2019-02" db="EMBL/GenBank/DDBJ databases">
        <authorList>
            <person name="Manzano-Marin A."/>
            <person name="Manzano-Marin A."/>
        </authorList>
    </citation>
    <scope>NUCLEOTIDE SEQUENCE [LARGE SCALE GENOMIC DNA]</scope>
    <source>
        <strain evidence="8 9">ErCicurtihirsuta</strain>
    </source>
</reference>
<keyword evidence="3 5" id="KW-1015">Disulfide bond</keyword>
<evidence type="ECO:0000256" key="3">
    <source>
        <dbReference type="ARBA" id="ARBA00023157"/>
    </source>
</evidence>
<dbReference type="AlphaFoldDB" id="A0A451CZM9"/>
<dbReference type="RefSeq" id="WP_157991933.1">
    <property type="nucleotide sequence ID" value="NZ_LR217698.1"/>
</dbReference>
<proteinExistence type="inferred from homology"/>
<keyword evidence="5" id="KW-0574">Periplasm</keyword>
<protein>
    <recommendedName>
        <fullName evidence="5">Thiol:disulfide interchange protein</fullName>
    </recommendedName>
</protein>
<evidence type="ECO:0000313" key="8">
    <source>
        <dbReference type="EMBL" id="VFP78610.1"/>
    </source>
</evidence>
<comment type="subcellular location">
    <subcellularLocation>
        <location evidence="5">Periplasm</location>
    </subcellularLocation>
</comment>
<dbReference type="EMBL" id="LR217698">
    <property type="protein sequence ID" value="VFP78610.1"/>
    <property type="molecule type" value="Genomic_DNA"/>
</dbReference>
<dbReference type="GO" id="GO:0042597">
    <property type="term" value="C:periplasmic space"/>
    <property type="evidence" value="ECO:0007669"/>
    <property type="project" value="UniProtKB-SubCell"/>
</dbReference>
<dbReference type="SUPFAM" id="SSF52833">
    <property type="entry name" value="Thioredoxin-like"/>
    <property type="match status" value="1"/>
</dbReference>
<gene>
    <name evidence="8" type="primary">dsbA</name>
    <name evidence="8" type="ORF">ERCICURT3053_236</name>
</gene>
<evidence type="ECO:0000313" key="9">
    <source>
        <dbReference type="Proteomes" id="UP000294364"/>
    </source>
</evidence>
<feature type="domain" description="DSBA-like thioredoxin" evidence="7">
    <location>
        <begin position="40"/>
        <end position="186"/>
    </location>
</feature>
<keyword evidence="4" id="KW-0676">Redox-active center</keyword>
<dbReference type="InterPro" id="IPR017937">
    <property type="entry name" value="Thioredoxin_CS"/>
</dbReference>
<dbReference type="PANTHER" id="PTHR35891:SF2">
    <property type="entry name" value="THIOL:DISULFIDE INTERCHANGE PROTEIN DSBA"/>
    <property type="match status" value="1"/>
</dbReference>
<evidence type="ECO:0000256" key="2">
    <source>
        <dbReference type="ARBA" id="ARBA00022729"/>
    </source>
</evidence>
<dbReference type="PIRSF" id="PIRSF001488">
    <property type="entry name" value="Tdi_protein"/>
    <property type="match status" value="1"/>
</dbReference>
<dbReference type="InterPro" id="IPR001853">
    <property type="entry name" value="DSBA-like_thioredoxin_dom"/>
</dbReference>
<dbReference type="CDD" id="cd03019">
    <property type="entry name" value="DsbA_DsbA"/>
    <property type="match status" value="1"/>
</dbReference>
<dbReference type="InterPro" id="IPR050824">
    <property type="entry name" value="Thiol_disulfide_DsbA"/>
</dbReference>
<evidence type="ECO:0000259" key="7">
    <source>
        <dbReference type="Pfam" id="PF01323"/>
    </source>
</evidence>
<evidence type="ECO:0000256" key="6">
    <source>
        <dbReference type="PIRSR" id="PIRSR001488-1"/>
    </source>
</evidence>
<dbReference type="PANTHER" id="PTHR35891">
    <property type="entry name" value="THIOL:DISULFIDE INTERCHANGE PROTEIN DSBA"/>
    <property type="match status" value="1"/>
</dbReference>
<name>A0A451CZM9_9GAMM</name>
<comment type="similarity">
    <text evidence="1">Belongs to the thioredoxin family. DsbA subfamily.</text>
</comment>
<evidence type="ECO:0000256" key="1">
    <source>
        <dbReference type="ARBA" id="ARBA00005791"/>
    </source>
</evidence>
<organism evidence="8 9">
    <name type="scientific">Candidatus Erwinia haradaeae</name>
    <dbReference type="NCBI Taxonomy" id="1922217"/>
    <lineage>
        <taxon>Bacteria</taxon>
        <taxon>Pseudomonadati</taxon>
        <taxon>Pseudomonadota</taxon>
        <taxon>Gammaproteobacteria</taxon>
        <taxon>Enterobacterales</taxon>
        <taxon>Erwiniaceae</taxon>
        <taxon>Erwinia</taxon>
    </lineage>
</organism>
<dbReference type="Pfam" id="PF01323">
    <property type="entry name" value="DSBA"/>
    <property type="match status" value="1"/>
</dbReference>
<evidence type="ECO:0000256" key="4">
    <source>
        <dbReference type="ARBA" id="ARBA00023284"/>
    </source>
</evidence>
<dbReference type="InterPro" id="IPR023205">
    <property type="entry name" value="DsbA/DsbL"/>
</dbReference>
<dbReference type="InterPro" id="IPR036249">
    <property type="entry name" value="Thioredoxin-like_sf"/>
</dbReference>
<dbReference type="Gene3D" id="3.40.30.10">
    <property type="entry name" value="Glutaredoxin"/>
    <property type="match status" value="1"/>
</dbReference>
<evidence type="ECO:0000256" key="5">
    <source>
        <dbReference type="PIRNR" id="PIRNR001488"/>
    </source>
</evidence>
<dbReference type="Proteomes" id="UP000294364">
    <property type="component" value="Chromosome"/>
</dbReference>
<sequence length="211" mass="24391" precursor="true">MKKIWLVLLGLFWVVNVTASEFINGQHYITLNKPIPVEAQIVEFFSFYCPHCYQFEQIWPIGYIVNKNLPYPVKIIKYHIGCFGGNMGYALTRAWTIAMVMGLENKVTLPIFHGILHDKTVTDEVSLKKVFMKVSGIKSAEYDVAWNSDQVEYLVHKQEKIAEYVGLKGVPTMLIHGKYMINNSELDSRSTEVYLKQYSNLVRFLLTKKNQ</sequence>